<feature type="transmembrane region" description="Helical" evidence="2">
    <location>
        <begin position="99"/>
        <end position="119"/>
    </location>
</feature>
<feature type="transmembrane region" description="Helical" evidence="2">
    <location>
        <begin position="241"/>
        <end position="260"/>
    </location>
</feature>
<dbReference type="InterPro" id="IPR002656">
    <property type="entry name" value="Acyl_transf_3_dom"/>
</dbReference>
<evidence type="ECO:0000256" key="2">
    <source>
        <dbReference type="SAM" id="Phobius"/>
    </source>
</evidence>
<dbReference type="EMBL" id="BSVB01000001">
    <property type="protein sequence ID" value="GMA94242.1"/>
    <property type="molecule type" value="Genomic_DNA"/>
</dbReference>
<organism evidence="4 5">
    <name type="scientific">Pseudolysinimonas kribbensis</name>
    <dbReference type="NCBI Taxonomy" id="433641"/>
    <lineage>
        <taxon>Bacteria</taxon>
        <taxon>Bacillati</taxon>
        <taxon>Actinomycetota</taxon>
        <taxon>Actinomycetes</taxon>
        <taxon>Micrococcales</taxon>
        <taxon>Microbacteriaceae</taxon>
        <taxon>Pseudolysinimonas</taxon>
    </lineage>
</organism>
<evidence type="ECO:0000313" key="4">
    <source>
        <dbReference type="EMBL" id="GMA94242.1"/>
    </source>
</evidence>
<reference evidence="5" key="1">
    <citation type="journal article" date="2019" name="Int. J. Syst. Evol. Microbiol.">
        <title>The Global Catalogue of Microorganisms (GCM) 10K type strain sequencing project: providing services to taxonomists for standard genome sequencing and annotation.</title>
        <authorList>
            <consortium name="The Broad Institute Genomics Platform"/>
            <consortium name="The Broad Institute Genome Sequencing Center for Infectious Disease"/>
            <person name="Wu L."/>
            <person name="Ma J."/>
        </authorList>
    </citation>
    <scope>NUCLEOTIDE SEQUENCE [LARGE SCALE GENOMIC DNA]</scope>
    <source>
        <strain evidence="5">NBRC 108894</strain>
    </source>
</reference>
<feature type="transmembrane region" description="Helical" evidence="2">
    <location>
        <begin position="164"/>
        <end position="183"/>
    </location>
</feature>
<gene>
    <name evidence="4" type="ORF">GCM10025881_10660</name>
</gene>
<dbReference type="PANTHER" id="PTHR23028">
    <property type="entry name" value="ACETYLTRANSFERASE"/>
    <property type="match status" value="1"/>
</dbReference>
<sequence>MTKSAQSSDALQFVWRRFLRIFPGFWAVLLVGAFIVGPIYWMLEGHALGAYFGFGPGSPWAYLYTNALLNIGQYQIWDIWSATTPYGLAGNGGPINGSIWTLVYEFTCYLLIAGLLFFLVLKRAKVLVPIIAACFLLLQVVNLLSGEGTGSSEAARIVPYLGSYWPTNFGLIFFLGATLAIYADRVPYSNWLGAGAGLVSLVTLRFGGFNTLGYFTTAYFVLFLAARLPKLFQRVGARNDYSYGVYLYGWIIEQVLAYAGVNRWGYVPYVFLSLVGAGACAVVSWHLVEKQALKLKDVGPGVGFAGIATAARSMANRRRREEGDLPASQPVEPRAQPAEPRETSA</sequence>
<keyword evidence="2" id="KW-0812">Transmembrane</keyword>
<keyword evidence="5" id="KW-1185">Reference proteome</keyword>
<evidence type="ECO:0000259" key="3">
    <source>
        <dbReference type="Pfam" id="PF01757"/>
    </source>
</evidence>
<keyword evidence="2" id="KW-1133">Transmembrane helix</keyword>
<feature type="region of interest" description="Disordered" evidence="1">
    <location>
        <begin position="315"/>
        <end position="345"/>
    </location>
</feature>
<dbReference type="Pfam" id="PF01757">
    <property type="entry name" value="Acyl_transf_3"/>
    <property type="match status" value="1"/>
</dbReference>
<feature type="transmembrane region" description="Helical" evidence="2">
    <location>
        <begin position="21"/>
        <end position="43"/>
    </location>
</feature>
<feature type="transmembrane region" description="Helical" evidence="2">
    <location>
        <begin position="190"/>
        <end position="206"/>
    </location>
</feature>
<name>A0ABQ6K0V7_9MICO</name>
<feature type="transmembrane region" description="Helical" evidence="2">
    <location>
        <begin position="126"/>
        <end position="144"/>
    </location>
</feature>
<protein>
    <recommendedName>
        <fullName evidence="3">Acyltransferase 3 domain-containing protein</fullName>
    </recommendedName>
</protein>
<feature type="transmembrane region" description="Helical" evidence="2">
    <location>
        <begin position="212"/>
        <end position="229"/>
    </location>
</feature>
<evidence type="ECO:0000313" key="5">
    <source>
        <dbReference type="Proteomes" id="UP001157034"/>
    </source>
</evidence>
<proteinExistence type="predicted"/>
<feature type="transmembrane region" description="Helical" evidence="2">
    <location>
        <begin position="266"/>
        <end position="288"/>
    </location>
</feature>
<dbReference type="Proteomes" id="UP001157034">
    <property type="component" value="Unassembled WGS sequence"/>
</dbReference>
<feature type="domain" description="Acyltransferase 3" evidence="3">
    <location>
        <begin position="9"/>
        <end position="283"/>
    </location>
</feature>
<accession>A0ABQ6K0V7</accession>
<keyword evidence="2" id="KW-0472">Membrane</keyword>
<comment type="caution">
    <text evidence="4">The sequence shown here is derived from an EMBL/GenBank/DDBJ whole genome shotgun (WGS) entry which is preliminary data.</text>
</comment>
<evidence type="ECO:0000256" key="1">
    <source>
        <dbReference type="SAM" id="MobiDB-lite"/>
    </source>
</evidence>
<dbReference type="InterPro" id="IPR050879">
    <property type="entry name" value="Acyltransferase_3"/>
</dbReference>